<organism evidence="2 3">
    <name type="scientific">Photobacterium lipolyticum</name>
    <dbReference type="NCBI Taxonomy" id="266810"/>
    <lineage>
        <taxon>Bacteria</taxon>
        <taxon>Pseudomonadati</taxon>
        <taxon>Pseudomonadota</taxon>
        <taxon>Gammaproteobacteria</taxon>
        <taxon>Vibrionales</taxon>
        <taxon>Vibrionaceae</taxon>
        <taxon>Photobacterium</taxon>
    </lineage>
</organism>
<dbReference type="NCBIfam" id="NF038094">
    <property type="entry name" value="CueP_fam"/>
    <property type="match status" value="1"/>
</dbReference>
<keyword evidence="3" id="KW-1185">Reference proteome</keyword>
<dbReference type="OrthoDB" id="73040at2"/>
<feature type="chain" id="PRO_5015523221" evidence="1">
    <location>
        <begin position="24"/>
        <end position="179"/>
    </location>
</feature>
<dbReference type="AlphaFoldDB" id="A0A2T3N2U0"/>
<gene>
    <name evidence="2" type="ORF">C9I89_03935</name>
</gene>
<evidence type="ECO:0000256" key="1">
    <source>
        <dbReference type="SAM" id="SignalP"/>
    </source>
</evidence>
<evidence type="ECO:0000313" key="2">
    <source>
        <dbReference type="EMBL" id="PSW06692.1"/>
    </source>
</evidence>
<evidence type="ECO:0000313" key="3">
    <source>
        <dbReference type="Proteomes" id="UP000240904"/>
    </source>
</evidence>
<dbReference type="Pfam" id="PF21172">
    <property type="entry name" value="CueP"/>
    <property type="match status" value="1"/>
</dbReference>
<proteinExistence type="predicted"/>
<protein>
    <submittedName>
        <fullName evidence="2">Uncharacterized protein</fullName>
    </submittedName>
</protein>
<keyword evidence="1" id="KW-0732">Signal</keyword>
<accession>A0A2T3N2U0</accession>
<dbReference type="EMBL" id="PYMC01000002">
    <property type="protein sequence ID" value="PSW06692.1"/>
    <property type="molecule type" value="Genomic_DNA"/>
</dbReference>
<comment type="caution">
    <text evidence="2">The sequence shown here is derived from an EMBL/GenBank/DDBJ whole genome shotgun (WGS) entry which is preliminary data.</text>
</comment>
<sequence>MKKNIIKAGLAVSALLASSIVFAQTDSEYFSSLTPQEAVKQSQAWRSEGKDTKVIITPTTIMAKFANQPAAEVPLGDVFFLSIAPWMTFTHPCTNHVPTGCTGELKNVSMMMTVKDVETGETVTDGMVRTQNDGFIDLWLPRNKAFDVSFSYQGLMSTERLTTTNSSRTCITTMKLKKA</sequence>
<feature type="signal peptide" evidence="1">
    <location>
        <begin position="1"/>
        <end position="23"/>
    </location>
</feature>
<dbReference type="Gene3D" id="2.60.40.3700">
    <property type="match status" value="1"/>
</dbReference>
<name>A0A2T3N2U0_9GAMM</name>
<dbReference type="Proteomes" id="UP000240904">
    <property type="component" value="Unassembled WGS sequence"/>
</dbReference>
<reference evidence="2 3" key="1">
    <citation type="submission" date="2018-03" db="EMBL/GenBank/DDBJ databases">
        <title>Whole genome sequencing of Histamine producing bacteria.</title>
        <authorList>
            <person name="Butler K."/>
        </authorList>
    </citation>
    <scope>NUCLEOTIDE SEQUENCE [LARGE SCALE GENOMIC DNA]</scope>
    <source>
        <strain evidence="2 3">DSM 16190</strain>
    </source>
</reference>
<dbReference type="RefSeq" id="WP_107282056.1">
    <property type="nucleotide sequence ID" value="NZ_PYMC01000002.1"/>
</dbReference>
<dbReference type="InterPro" id="IPR047808">
    <property type="entry name" value="CueP-like"/>
</dbReference>